<sequence length="256" mass="29307">MSILLALFVATFTPLVSFLESTTALTSQVSTRTALSGDSPTTCDSLFCEVKEAQFKLAQLESALVKSSQDLNAKGLHARECEKKIEDLNLEIDLLKTALKSFEDVSSHAKEKLSALEGEAWNFKSTYLKLLWSVSRRNNFEIHTLEHRVHDAEKRLNAVTSKAEKMADIVSEQWIQIQQLEQAVQMTQVRALKVRRQLRTARCPFVKFVRSLFAERLEMLKGILDPYIATGRSVLERAPHHLRRTFSTVEYYHHWI</sequence>
<reference evidence="4" key="1">
    <citation type="journal article" date="2014" name="Science">
        <title>The coffee genome provides insight into the convergent evolution of caffeine biosynthesis.</title>
        <authorList>
            <person name="Denoeud F."/>
            <person name="Carretero-Paulet L."/>
            <person name="Dereeper A."/>
            <person name="Droc G."/>
            <person name="Guyot R."/>
            <person name="Pietrella M."/>
            <person name="Zheng C."/>
            <person name="Alberti A."/>
            <person name="Anthony F."/>
            <person name="Aprea G."/>
            <person name="Aury J.M."/>
            <person name="Bento P."/>
            <person name="Bernard M."/>
            <person name="Bocs S."/>
            <person name="Campa C."/>
            <person name="Cenci A."/>
            <person name="Combes M.C."/>
            <person name="Crouzillat D."/>
            <person name="Da Silva C."/>
            <person name="Daddiego L."/>
            <person name="De Bellis F."/>
            <person name="Dussert S."/>
            <person name="Garsmeur O."/>
            <person name="Gayraud T."/>
            <person name="Guignon V."/>
            <person name="Jahn K."/>
            <person name="Jamilloux V."/>
            <person name="Joet T."/>
            <person name="Labadie K."/>
            <person name="Lan T."/>
            <person name="Leclercq J."/>
            <person name="Lepelley M."/>
            <person name="Leroy T."/>
            <person name="Li L.T."/>
            <person name="Librado P."/>
            <person name="Lopez L."/>
            <person name="Munoz A."/>
            <person name="Noel B."/>
            <person name="Pallavicini A."/>
            <person name="Perrotta G."/>
            <person name="Poncet V."/>
            <person name="Pot D."/>
            <person name="Priyono X."/>
            <person name="Rigoreau M."/>
            <person name="Rouard M."/>
            <person name="Rozas J."/>
            <person name="Tranchant-Dubreuil C."/>
            <person name="VanBuren R."/>
            <person name="Zhang Q."/>
            <person name="Andrade A.C."/>
            <person name="Argout X."/>
            <person name="Bertrand B."/>
            <person name="de Kochko A."/>
            <person name="Graziosi G."/>
            <person name="Henry R.J."/>
            <person name="Jayarama X."/>
            <person name="Ming R."/>
            <person name="Nagai C."/>
            <person name="Rounsley S."/>
            <person name="Sankoff D."/>
            <person name="Giuliano G."/>
            <person name="Albert V.A."/>
            <person name="Wincker P."/>
            <person name="Lashermes P."/>
        </authorList>
    </citation>
    <scope>NUCLEOTIDE SEQUENCE [LARGE SCALE GENOMIC DNA]</scope>
    <source>
        <strain evidence="4">cv. DH200-94</strain>
    </source>
</reference>
<keyword evidence="2" id="KW-0732">Signal</keyword>
<dbReference type="PANTHER" id="PTHR34360">
    <property type="entry name" value="OS08G0519400 PROTEIN"/>
    <property type="match status" value="1"/>
</dbReference>
<dbReference type="InParanoid" id="A0A068TT65"/>
<feature type="signal peptide" evidence="2">
    <location>
        <begin position="1"/>
        <end position="18"/>
    </location>
</feature>
<protein>
    <submittedName>
        <fullName evidence="3">Uncharacterized protein</fullName>
    </submittedName>
</protein>
<dbReference type="Proteomes" id="UP000295252">
    <property type="component" value="Chromosome IV"/>
</dbReference>
<evidence type="ECO:0000313" key="3">
    <source>
        <dbReference type="EMBL" id="CDO99495.1"/>
    </source>
</evidence>
<dbReference type="EMBL" id="HG739088">
    <property type="protein sequence ID" value="CDO99495.1"/>
    <property type="molecule type" value="Genomic_DNA"/>
</dbReference>
<evidence type="ECO:0000256" key="1">
    <source>
        <dbReference type="SAM" id="Coils"/>
    </source>
</evidence>
<feature type="chain" id="PRO_5001654178" evidence="2">
    <location>
        <begin position="19"/>
        <end position="256"/>
    </location>
</feature>
<organism evidence="3 4">
    <name type="scientific">Coffea canephora</name>
    <name type="common">Robusta coffee</name>
    <dbReference type="NCBI Taxonomy" id="49390"/>
    <lineage>
        <taxon>Eukaryota</taxon>
        <taxon>Viridiplantae</taxon>
        <taxon>Streptophyta</taxon>
        <taxon>Embryophyta</taxon>
        <taxon>Tracheophyta</taxon>
        <taxon>Spermatophyta</taxon>
        <taxon>Magnoliopsida</taxon>
        <taxon>eudicotyledons</taxon>
        <taxon>Gunneridae</taxon>
        <taxon>Pentapetalae</taxon>
        <taxon>asterids</taxon>
        <taxon>lamiids</taxon>
        <taxon>Gentianales</taxon>
        <taxon>Rubiaceae</taxon>
        <taxon>Ixoroideae</taxon>
        <taxon>Gardenieae complex</taxon>
        <taxon>Bertiereae - Coffeeae clade</taxon>
        <taxon>Coffeeae</taxon>
        <taxon>Coffea</taxon>
    </lineage>
</organism>
<dbReference type="OMA" id="LHARECE"/>
<dbReference type="Gramene" id="CDO99495">
    <property type="protein sequence ID" value="CDO99495"/>
    <property type="gene ID" value="GSCOC_T00029092001"/>
</dbReference>
<dbReference type="PhylomeDB" id="A0A068TT65"/>
<proteinExistence type="predicted"/>
<dbReference type="FunCoup" id="A0A068TT65">
    <property type="interactions" value="2048"/>
</dbReference>
<evidence type="ECO:0000313" key="4">
    <source>
        <dbReference type="Proteomes" id="UP000295252"/>
    </source>
</evidence>
<feature type="coiled-coil region" evidence="1">
    <location>
        <begin position="50"/>
        <end position="105"/>
    </location>
</feature>
<dbReference type="AlphaFoldDB" id="A0A068TT65"/>
<dbReference type="OrthoDB" id="679141at2759"/>
<gene>
    <name evidence="3" type="ORF">GSCOC_T00029092001</name>
</gene>
<keyword evidence="1" id="KW-0175">Coiled coil</keyword>
<accession>A0A068TT65</accession>
<keyword evidence="4" id="KW-1185">Reference proteome</keyword>
<evidence type="ECO:0000256" key="2">
    <source>
        <dbReference type="SAM" id="SignalP"/>
    </source>
</evidence>
<feature type="coiled-coil region" evidence="1">
    <location>
        <begin position="142"/>
        <end position="197"/>
    </location>
</feature>
<dbReference type="PANTHER" id="PTHR34360:SF2">
    <property type="entry name" value="MYOSIN HEAVY CHAIN-LIKE PROTEIN"/>
    <property type="match status" value="1"/>
</dbReference>
<name>A0A068TT65_COFCA</name>
<dbReference type="STRING" id="49390.A0A068TT65"/>